<organism evidence="2 3">
    <name type="scientific">Diatrype stigma</name>
    <dbReference type="NCBI Taxonomy" id="117547"/>
    <lineage>
        <taxon>Eukaryota</taxon>
        <taxon>Fungi</taxon>
        <taxon>Dikarya</taxon>
        <taxon>Ascomycota</taxon>
        <taxon>Pezizomycotina</taxon>
        <taxon>Sordariomycetes</taxon>
        <taxon>Xylariomycetidae</taxon>
        <taxon>Xylariales</taxon>
        <taxon>Diatrypaceae</taxon>
        <taxon>Diatrype</taxon>
    </lineage>
</organism>
<reference evidence="2 3" key="1">
    <citation type="submission" date="2024-02" db="EMBL/GenBank/DDBJ databases">
        <title>De novo assembly and annotation of 12 fungi associated with fruit tree decline syndrome in Ontario, Canada.</title>
        <authorList>
            <person name="Sulman M."/>
            <person name="Ellouze W."/>
            <person name="Ilyukhin E."/>
        </authorList>
    </citation>
    <scope>NUCLEOTIDE SEQUENCE [LARGE SCALE GENOMIC DNA]</scope>
    <source>
        <strain evidence="2 3">M11/M66-122</strain>
    </source>
</reference>
<sequence>MFEDYIFGLTVDPDGMSDHDDPPISPTSPSACHNGRYSLAAAPARPAHPLASDITVHGLAENEGIDRLAHELREQASISGRQARIQSSRILPEDSSECLVARGCARIQHAGGPVATFRTQPPTNHKGDRPQASYRQRAEGISQPELTGPGTDPSSEAISSRRLRRQTDPRPQQQQHNHPCLENLLTNMVEHEVQCNVQGATLEPPVLTTRPSLLRIPPPPAAAVSSTTTTTTSSGLADFDHLMDLEVDTNYCEGADENLLDDTIALREAGAPTGVKKPGTTLRYRTSMDVGVQCRNMKRNIPRMRRRKPKTKPYAPPAEPAGTAATAATTTT</sequence>
<feature type="region of interest" description="Disordered" evidence="1">
    <location>
        <begin position="112"/>
        <end position="178"/>
    </location>
</feature>
<keyword evidence="3" id="KW-1185">Reference proteome</keyword>
<dbReference type="Proteomes" id="UP001320420">
    <property type="component" value="Unassembled WGS sequence"/>
</dbReference>
<gene>
    <name evidence="2" type="ORF">SLS62_001941</name>
</gene>
<proteinExistence type="predicted"/>
<feature type="compositionally biased region" description="Low complexity" evidence="1">
    <location>
        <begin position="320"/>
        <end position="332"/>
    </location>
</feature>
<evidence type="ECO:0000256" key="1">
    <source>
        <dbReference type="SAM" id="MobiDB-lite"/>
    </source>
</evidence>
<accession>A0AAN9UXA4</accession>
<protein>
    <submittedName>
        <fullName evidence="2">Uncharacterized protein</fullName>
    </submittedName>
</protein>
<name>A0AAN9UXA4_9PEZI</name>
<evidence type="ECO:0000313" key="2">
    <source>
        <dbReference type="EMBL" id="KAK7755998.1"/>
    </source>
</evidence>
<evidence type="ECO:0000313" key="3">
    <source>
        <dbReference type="Proteomes" id="UP001320420"/>
    </source>
</evidence>
<dbReference type="EMBL" id="JAKJXP020000009">
    <property type="protein sequence ID" value="KAK7755998.1"/>
    <property type="molecule type" value="Genomic_DNA"/>
</dbReference>
<feature type="region of interest" description="Disordered" evidence="1">
    <location>
        <begin position="304"/>
        <end position="332"/>
    </location>
</feature>
<dbReference type="AlphaFoldDB" id="A0AAN9UXA4"/>
<comment type="caution">
    <text evidence="2">The sequence shown here is derived from an EMBL/GenBank/DDBJ whole genome shotgun (WGS) entry which is preliminary data.</text>
</comment>